<gene>
    <name evidence="4" type="ORF">D8M04_10720</name>
</gene>
<feature type="compositionally biased region" description="Basic and acidic residues" evidence="2">
    <location>
        <begin position="478"/>
        <end position="504"/>
    </location>
</feature>
<dbReference type="InterPro" id="IPR038610">
    <property type="entry name" value="FliK-like_C_sf"/>
</dbReference>
<dbReference type="RefSeq" id="WP_121522905.1">
    <property type="nucleotide sequence ID" value="NZ_RCHR01000003.1"/>
</dbReference>
<protein>
    <recommendedName>
        <fullName evidence="3">Flagellar hook-length control protein-like C-terminal domain-containing protein</fullName>
    </recommendedName>
</protein>
<dbReference type="AlphaFoldDB" id="A0A498D6N5"/>
<evidence type="ECO:0000313" key="5">
    <source>
        <dbReference type="Proteomes" id="UP000270219"/>
    </source>
</evidence>
<dbReference type="Gene3D" id="3.30.750.140">
    <property type="match status" value="1"/>
</dbReference>
<dbReference type="CDD" id="cd17470">
    <property type="entry name" value="T3SS_Flik_C"/>
    <property type="match status" value="1"/>
</dbReference>
<dbReference type="InterPro" id="IPR021136">
    <property type="entry name" value="Flagellar_hook_control-like_C"/>
</dbReference>
<feature type="domain" description="Flagellar hook-length control protein-like C-terminal" evidence="3">
    <location>
        <begin position="394"/>
        <end position="468"/>
    </location>
</feature>
<dbReference type="OrthoDB" id="2968951at2"/>
<feature type="region of interest" description="Disordered" evidence="2">
    <location>
        <begin position="466"/>
        <end position="504"/>
    </location>
</feature>
<feature type="compositionally biased region" description="Polar residues" evidence="2">
    <location>
        <begin position="466"/>
        <end position="476"/>
    </location>
</feature>
<dbReference type="Proteomes" id="UP000270219">
    <property type="component" value="Unassembled WGS sequence"/>
</dbReference>
<comment type="caution">
    <text evidence="4">The sequence shown here is derived from an EMBL/GenBank/DDBJ whole genome shotgun (WGS) entry which is preliminary data.</text>
</comment>
<evidence type="ECO:0000313" key="4">
    <source>
        <dbReference type="EMBL" id="RLL45319.1"/>
    </source>
</evidence>
<dbReference type="EMBL" id="RCHR01000003">
    <property type="protein sequence ID" value="RLL45319.1"/>
    <property type="molecule type" value="Genomic_DNA"/>
</dbReference>
<evidence type="ECO:0000256" key="1">
    <source>
        <dbReference type="SAM" id="Coils"/>
    </source>
</evidence>
<accession>A0A498D6N5</accession>
<keyword evidence="5" id="KW-1185">Reference proteome</keyword>
<keyword evidence="1" id="KW-0175">Coiled coil</keyword>
<organism evidence="4 5">
    <name type="scientific">Oceanobacillus piezotolerans</name>
    <dbReference type="NCBI Taxonomy" id="2448030"/>
    <lineage>
        <taxon>Bacteria</taxon>
        <taxon>Bacillati</taxon>
        <taxon>Bacillota</taxon>
        <taxon>Bacilli</taxon>
        <taxon>Bacillales</taxon>
        <taxon>Bacillaceae</taxon>
        <taxon>Oceanobacillus</taxon>
    </lineage>
</organism>
<dbReference type="Pfam" id="PF02120">
    <property type="entry name" value="Flg_hook"/>
    <property type="match status" value="1"/>
</dbReference>
<sequence>MKPAGMIMPLEQKVGVIKGKMKPLEAQDNSFQNLLDTKKQAITPLVEETKEQISELINGEEILNEIGSLLENLDELTLEGIEIALKDILDSLNNQQVDIKNAQEVSDLFTLLEEFQNYIQLVSSINEETLQLQNLLDEIKKVIKEDWNSAKKLDFYFNDVFMLKPLEEFQKYLVTVNRPNNFERESSPTEEQLLQSELVKRDSSKSNNVLTYQPLVELQKYKETFNTTNEYEKYFSEVFRKMEELLSGITSKAEMNKAAPKLLELLELWSQLKTNSGTGISTELMNSINIKESKVWEGLVKSFEKREKVASKLAYSTEAKVTVTDISKWLDKALGDSFLVDKVNVAHSNLHTSTPLSRVEQYVIYTNQSNLNQPASQQLLDQFQQVMKKSKFLTLPNGSNQLSIRLQPNHLGDMMVRLTQVNGEMTVKILVATQTAKELLETNIKQLKNMFSPHQVVIEKQEWNVQHAASSERGQNQQHEESHEQHPDGSSDQEHRKDNPEDSTFHELLMNVKV</sequence>
<evidence type="ECO:0000259" key="3">
    <source>
        <dbReference type="Pfam" id="PF02120"/>
    </source>
</evidence>
<name>A0A498D6N5_9BACI</name>
<evidence type="ECO:0000256" key="2">
    <source>
        <dbReference type="SAM" id="MobiDB-lite"/>
    </source>
</evidence>
<feature type="coiled-coil region" evidence="1">
    <location>
        <begin position="85"/>
        <end position="145"/>
    </location>
</feature>
<reference evidence="4 5" key="1">
    <citation type="submission" date="2018-10" db="EMBL/GenBank/DDBJ databases">
        <title>Oceanobacillus sp. YLB-02 draft genome.</title>
        <authorList>
            <person name="Yu L."/>
        </authorList>
    </citation>
    <scope>NUCLEOTIDE SEQUENCE [LARGE SCALE GENOMIC DNA]</scope>
    <source>
        <strain evidence="4 5">YLB-02</strain>
    </source>
</reference>
<proteinExistence type="predicted"/>